<keyword evidence="6" id="KW-1185">Reference proteome</keyword>
<dbReference type="InterPro" id="IPR000524">
    <property type="entry name" value="Tscrpt_reg_HTH_GntR"/>
</dbReference>
<proteinExistence type="predicted"/>
<dbReference type="EMBL" id="BAAACA010000038">
    <property type="protein sequence ID" value="GAA0617426.1"/>
    <property type="molecule type" value="Genomic_DNA"/>
</dbReference>
<dbReference type="Gene3D" id="1.10.10.10">
    <property type="entry name" value="Winged helix-like DNA-binding domain superfamily/Winged helix DNA-binding domain"/>
    <property type="match status" value="1"/>
</dbReference>
<evidence type="ECO:0000256" key="2">
    <source>
        <dbReference type="ARBA" id="ARBA00023125"/>
    </source>
</evidence>
<organism evidence="5 6">
    <name type="scientific">Streptomyces crystallinus</name>
    <dbReference type="NCBI Taxonomy" id="68191"/>
    <lineage>
        <taxon>Bacteria</taxon>
        <taxon>Bacillati</taxon>
        <taxon>Actinomycetota</taxon>
        <taxon>Actinomycetes</taxon>
        <taxon>Kitasatosporales</taxon>
        <taxon>Streptomycetaceae</taxon>
        <taxon>Streptomyces</taxon>
    </lineage>
</organism>
<evidence type="ECO:0000256" key="1">
    <source>
        <dbReference type="ARBA" id="ARBA00023015"/>
    </source>
</evidence>
<dbReference type="SUPFAM" id="SSF46785">
    <property type="entry name" value="Winged helix' DNA-binding domain"/>
    <property type="match status" value="1"/>
</dbReference>
<dbReference type="Pfam" id="PF00392">
    <property type="entry name" value="GntR"/>
    <property type="match status" value="1"/>
</dbReference>
<keyword evidence="2" id="KW-0238">DNA-binding</keyword>
<sequence length="190" mass="20076">MHDAGCGGTVIRRHIAHAGGAHGPDRAGGTTGAPPGQALRIAALAARMRQDIHTGAWPPEHNRVRRDLCDRYQEPERIVAGAVKLLKGERLLDVRPALGARPLPAAGREPARWSCGADMTLVASVEAAIKSRIAAPGFPPDGALDSADLAAEFDVSRSTVTAALRRLREQRLIVGRGSGIRVRGRARGTT</sequence>
<feature type="domain" description="HTH gntR-type" evidence="4">
    <location>
        <begin position="119"/>
        <end position="185"/>
    </location>
</feature>
<dbReference type="PROSITE" id="PS50949">
    <property type="entry name" value="HTH_GNTR"/>
    <property type="match status" value="1"/>
</dbReference>
<dbReference type="InterPro" id="IPR036390">
    <property type="entry name" value="WH_DNA-bd_sf"/>
</dbReference>
<comment type="caution">
    <text evidence="5">The sequence shown here is derived from an EMBL/GenBank/DDBJ whole genome shotgun (WGS) entry which is preliminary data.</text>
</comment>
<keyword evidence="3" id="KW-0804">Transcription</keyword>
<accession>A0ABP3RYW6</accession>
<evidence type="ECO:0000259" key="4">
    <source>
        <dbReference type="PROSITE" id="PS50949"/>
    </source>
</evidence>
<name>A0ABP3RYW6_9ACTN</name>
<reference evidence="6" key="1">
    <citation type="journal article" date="2019" name="Int. J. Syst. Evol. Microbiol.">
        <title>The Global Catalogue of Microorganisms (GCM) 10K type strain sequencing project: providing services to taxonomists for standard genome sequencing and annotation.</title>
        <authorList>
            <consortium name="The Broad Institute Genomics Platform"/>
            <consortium name="The Broad Institute Genome Sequencing Center for Infectious Disease"/>
            <person name="Wu L."/>
            <person name="Ma J."/>
        </authorList>
    </citation>
    <scope>NUCLEOTIDE SEQUENCE [LARGE SCALE GENOMIC DNA]</scope>
    <source>
        <strain evidence="6">JCM 5067</strain>
    </source>
</reference>
<keyword evidence="1" id="KW-0805">Transcription regulation</keyword>
<dbReference type="InterPro" id="IPR036388">
    <property type="entry name" value="WH-like_DNA-bd_sf"/>
</dbReference>
<evidence type="ECO:0000313" key="5">
    <source>
        <dbReference type="EMBL" id="GAA0617426.1"/>
    </source>
</evidence>
<evidence type="ECO:0000256" key="3">
    <source>
        <dbReference type="ARBA" id="ARBA00023163"/>
    </source>
</evidence>
<dbReference type="Proteomes" id="UP001500668">
    <property type="component" value="Unassembled WGS sequence"/>
</dbReference>
<gene>
    <name evidence="5" type="ORF">GCM10010394_54520</name>
</gene>
<protein>
    <recommendedName>
        <fullName evidence="4">HTH gntR-type domain-containing protein</fullName>
    </recommendedName>
</protein>
<dbReference type="SMART" id="SM00345">
    <property type="entry name" value="HTH_GNTR"/>
    <property type="match status" value="1"/>
</dbReference>
<dbReference type="RefSeq" id="WP_344077770.1">
    <property type="nucleotide sequence ID" value="NZ_BAAACA010000038.1"/>
</dbReference>
<evidence type="ECO:0000313" key="6">
    <source>
        <dbReference type="Proteomes" id="UP001500668"/>
    </source>
</evidence>